<feature type="domain" description="GIY-YIG" evidence="2">
    <location>
        <begin position="1"/>
        <end position="77"/>
    </location>
</feature>
<proteinExistence type="inferred from homology"/>
<dbReference type="CDD" id="cd10449">
    <property type="entry name" value="GIY-YIG_SLX1_like"/>
    <property type="match status" value="1"/>
</dbReference>
<dbReference type="Proteomes" id="UP000478505">
    <property type="component" value="Unassembled WGS sequence"/>
</dbReference>
<gene>
    <name evidence="3" type="ORF">G3567_09670</name>
</gene>
<dbReference type="Pfam" id="PF01541">
    <property type="entry name" value="GIY-YIG"/>
    <property type="match status" value="1"/>
</dbReference>
<evidence type="ECO:0000313" key="4">
    <source>
        <dbReference type="Proteomes" id="UP000478505"/>
    </source>
</evidence>
<accession>A0A6B3R1B1</accession>
<name>A0A6B3R1B1_9FLAO</name>
<dbReference type="InterPro" id="IPR035901">
    <property type="entry name" value="GIY-YIG_endonuc_sf"/>
</dbReference>
<dbReference type="PROSITE" id="PS50164">
    <property type="entry name" value="GIY_YIG"/>
    <property type="match status" value="1"/>
</dbReference>
<reference evidence="3 4" key="1">
    <citation type="submission" date="2020-02" db="EMBL/GenBank/DDBJ databases">
        <title>Flavobacteriaceae Psychroflexus bacterium YR1-1, complete genome.</title>
        <authorList>
            <person name="Li Y."/>
            <person name="Wu S."/>
        </authorList>
    </citation>
    <scope>NUCLEOTIDE SEQUENCE [LARGE SCALE GENOMIC DNA]</scope>
    <source>
        <strain evidence="3 4">YR1-1</strain>
    </source>
</reference>
<dbReference type="SUPFAM" id="SSF82771">
    <property type="entry name" value="GIY-YIG endonuclease"/>
    <property type="match status" value="1"/>
</dbReference>
<dbReference type="InterPro" id="IPR000305">
    <property type="entry name" value="GIY-YIG_endonuc"/>
</dbReference>
<dbReference type="AlphaFoldDB" id="A0A6B3R1B1"/>
<evidence type="ECO:0000256" key="1">
    <source>
        <dbReference type="ARBA" id="ARBA00007435"/>
    </source>
</evidence>
<comment type="caution">
    <text evidence="3">The sequence shown here is derived from an EMBL/GenBank/DDBJ whole genome shotgun (WGS) entry which is preliminary data.</text>
</comment>
<keyword evidence="4" id="KW-1185">Reference proteome</keyword>
<sequence length="93" mass="11430">MHFLYIIYSKKIDKYYVGETKDLQNRIELHNQHRFRKAFTKSAEDWELELSFKCQLREEALHLEKFVKRMKSKKFIIKLIKQPEILSDILSRK</sequence>
<dbReference type="RefSeq" id="WP_164005136.1">
    <property type="nucleotide sequence ID" value="NZ_JAAIKD010000005.1"/>
</dbReference>
<comment type="similarity">
    <text evidence="1">Belongs to the UPF0213 family.</text>
</comment>
<evidence type="ECO:0000259" key="2">
    <source>
        <dbReference type="PROSITE" id="PS50164"/>
    </source>
</evidence>
<dbReference type="EMBL" id="JAAIKD010000005">
    <property type="protein sequence ID" value="NEV94409.1"/>
    <property type="molecule type" value="Genomic_DNA"/>
</dbReference>
<organism evidence="3 4">
    <name type="scientific">Psychroflexus aurantiacus</name>
    <dbReference type="NCBI Taxonomy" id="2709310"/>
    <lineage>
        <taxon>Bacteria</taxon>
        <taxon>Pseudomonadati</taxon>
        <taxon>Bacteroidota</taxon>
        <taxon>Flavobacteriia</taxon>
        <taxon>Flavobacteriales</taxon>
        <taxon>Flavobacteriaceae</taxon>
        <taxon>Psychroflexus</taxon>
    </lineage>
</organism>
<dbReference type="PANTHER" id="PTHR34477:SF1">
    <property type="entry name" value="UPF0213 PROTEIN YHBQ"/>
    <property type="match status" value="1"/>
</dbReference>
<protein>
    <submittedName>
        <fullName evidence="3">GIY-YIG nuclease family protein</fullName>
    </submittedName>
</protein>
<dbReference type="Gene3D" id="3.40.1440.10">
    <property type="entry name" value="GIY-YIG endonuclease"/>
    <property type="match status" value="1"/>
</dbReference>
<dbReference type="PANTHER" id="PTHR34477">
    <property type="entry name" value="UPF0213 PROTEIN YHBQ"/>
    <property type="match status" value="1"/>
</dbReference>
<dbReference type="InterPro" id="IPR050190">
    <property type="entry name" value="UPF0213_domain"/>
</dbReference>
<evidence type="ECO:0000313" key="3">
    <source>
        <dbReference type="EMBL" id="NEV94409.1"/>
    </source>
</evidence>